<accession>A0ABP3ZPL6</accession>
<gene>
    <name evidence="2" type="ORF">GCM10009549_45850</name>
</gene>
<keyword evidence="3" id="KW-1185">Reference proteome</keyword>
<proteinExistence type="predicted"/>
<evidence type="ECO:0000313" key="2">
    <source>
        <dbReference type="EMBL" id="GAA0925016.1"/>
    </source>
</evidence>
<feature type="compositionally biased region" description="Basic and acidic residues" evidence="1">
    <location>
        <begin position="65"/>
        <end position="86"/>
    </location>
</feature>
<evidence type="ECO:0008006" key="4">
    <source>
        <dbReference type="Google" id="ProtNLM"/>
    </source>
</evidence>
<dbReference type="Proteomes" id="UP001501005">
    <property type="component" value="Unassembled WGS sequence"/>
</dbReference>
<sequence length="150" mass="16837">MPLRLLTDWEIRQRQARLLRAEEAARRLAEADAPDGAALVAQRLADQGAERELIERARIAAREDQQYAREQAAKAHARAERLHEQTEQADAELRRRRHLTPAQQQAEAAERRQQRATAPAPRPAAGPSAFASGPVDQARRQGESANRADW</sequence>
<feature type="region of interest" description="Disordered" evidence="1">
    <location>
        <begin position="65"/>
        <end position="150"/>
    </location>
</feature>
<organism evidence="2 3">
    <name type="scientific">Streptomyces thermoalcalitolerans</name>
    <dbReference type="NCBI Taxonomy" id="65605"/>
    <lineage>
        <taxon>Bacteria</taxon>
        <taxon>Bacillati</taxon>
        <taxon>Actinomycetota</taxon>
        <taxon>Actinomycetes</taxon>
        <taxon>Kitasatosporales</taxon>
        <taxon>Streptomycetaceae</taxon>
        <taxon>Streptomyces</taxon>
    </lineage>
</organism>
<feature type="compositionally biased region" description="Low complexity" evidence="1">
    <location>
        <begin position="115"/>
        <end position="125"/>
    </location>
</feature>
<comment type="caution">
    <text evidence="2">The sequence shown here is derived from an EMBL/GenBank/DDBJ whole genome shotgun (WGS) entry which is preliminary data.</text>
</comment>
<evidence type="ECO:0000313" key="3">
    <source>
        <dbReference type="Proteomes" id="UP001501005"/>
    </source>
</evidence>
<reference evidence="3" key="1">
    <citation type="journal article" date="2019" name="Int. J. Syst. Evol. Microbiol.">
        <title>The Global Catalogue of Microorganisms (GCM) 10K type strain sequencing project: providing services to taxonomists for standard genome sequencing and annotation.</title>
        <authorList>
            <consortium name="The Broad Institute Genomics Platform"/>
            <consortium name="The Broad Institute Genome Sequencing Center for Infectious Disease"/>
            <person name="Wu L."/>
            <person name="Ma J."/>
        </authorList>
    </citation>
    <scope>NUCLEOTIDE SEQUENCE [LARGE SCALE GENOMIC DNA]</scope>
    <source>
        <strain evidence="3">JCM 10673</strain>
    </source>
</reference>
<feature type="compositionally biased region" description="Basic and acidic residues" evidence="1">
    <location>
        <begin position="137"/>
        <end position="150"/>
    </location>
</feature>
<name>A0ABP3ZPL6_9ACTN</name>
<protein>
    <recommendedName>
        <fullName evidence="4">Colicin import membrane protein</fullName>
    </recommendedName>
</protein>
<evidence type="ECO:0000256" key="1">
    <source>
        <dbReference type="SAM" id="MobiDB-lite"/>
    </source>
</evidence>
<dbReference type="EMBL" id="BAAAHG010000046">
    <property type="protein sequence ID" value="GAA0925016.1"/>
    <property type="molecule type" value="Genomic_DNA"/>
</dbReference>